<proteinExistence type="inferred from homology"/>
<keyword evidence="4" id="KW-0732">Signal</keyword>
<evidence type="ECO:0000256" key="3">
    <source>
        <dbReference type="ARBA" id="ARBA00012350"/>
    </source>
</evidence>
<dbReference type="Gene3D" id="1.50.10.20">
    <property type="match status" value="1"/>
</dbReference>
<keyword evidence="6" id="KW-0325">Glycoprotein</keyword>
<dbReference type="SUPFAM" id="SSF48208">
    <property type="entry name" value="Six-hairpin glycosidases"/>
    <property type="match status" value="1"/>
</dbReference>
<dbReference type="InterPro" id="IPR005198">
    <property type="entry name" value="Glyco_hydro_76"/>
</dbReference>
<dbReference type="EMBL" id="JAGMWT010000010">
    <property type="protein sequence ID" value="KAH7120927.1"/>
    <property type="molecule type" value="Genomic_DNA"/>
</dbReference>
<evidence type="ECO:0000256" key="4">
    <source>
        <dbReference type="ARBA" id="ARBA00022729"/>
    </source>
</evidence>
<dbReference type="GO" id="GO:0009272">
    <property type="term" value="P:fungal-type cell wall biogenesis"/>
    <property type="evidence" value="ECO:0007669"/>
    <property type="project" value="TreeGrafter"/>
</dbReference>
<reference evidence="8" key="1">
    <citation type="journal article" date="2021" name="Nat. Commun.">
        <title>Genetic determinants of endophytism in the Arabidopsis root mycobiome.</title>
        <authorList>
            <person name="Mesny F."/>
            <person name="Miyauchi S."/>
            <person name="Thiergart T."/>
            <person name="Pickel B."/>
            <person name="Atanasova L."/>
            <person name="Karlsson M."/>
            <person name="Huettel B."/>
            <person name="Barry K.W."/>
            <person name="Haridas S."/>
            <person name="Chen C."/>
            <person name="Bauer D."/>
            <person name="Andreopoulos W."/>
            <person name="Pangilinan J."/>
            <person name="LaButti K."/>
            <person name="Riley R."/>
            <person name="Lipzen A."/>
            <person name="Clum A."/>
            <person name="Drula E."/>
            <person name="Henrissat B."/>
            <person name="Kohler A."/>
            <person name="Grigoriev I.V."/>
            <person name="Martin F.M."/>
            <person name="Hacquard S."/>
        </authorList>
    </citation>
    <scope>NUCLEOTIDE SEQUENCE</scope>
    <source>
        <strain evidence="8">MPI-CAGE-CH-0243</strain>
    </source>
</reference>
<dbReference type="AlphaFoldDB" id="A0A9P9DL21"/>
<evidence type="ECO:0000256" key="6">
    <source>
        <dbReference type="ARBA" id="ARBA00023180"/>
    </source>
</evidence>
<dbReference type="InterPro" id="IPR008928">
    <property type="entry name" value="6-hairpin_glycosidase_sf"/>
</dbReference>
<dbReference type="EC" id="3.2.1.101" evidence="3"/>
<comment type="similarity">
    <text evidence="2">Belongs to the glycosyl hydrolase 76 family.</text>
</comment>
<name>A0A9P9DL21_9PLEO</name>
<evidence type="ECO:0000256" key="5">
    <source>
        <dbReference type="ARBA" id="ARBA00022801"/>
    </source>
</evidence>
<dbReference type="PANTHER" id="PTHR12145">
    <property type="entry name" value="MANNAN ENDO-1,6-ALPHA-MANNOSIDASE DCW1"/>
    <property type="match status" value="1"/>
</dbReference>
<sequence length="340" mass="37262">MGDPALLASSLISRLPNPSIALVAPPQWWWQSGSIVDGLLAYTHATSSSQYKDLIANTLISQVTGTNDFMTPDATGNDDQAWWALAAMSAAEYGIPAPGLPWIQIARNVFEEQKGRWDMGRCGGGLKWKIREGDNGWHYKSTISNGLFFQLAARIARFTGDADALRWAEKSYDWVVGVGLISQEFDVYDGTDDAKGSGCVDVNHDQWTYNTGTFLYGAAVLTEYTGDQKWKDRASGFLAGAKRNFVKDGRLLETKCEEYFTCNTDQVSFKATLLRWMGAAATIMPELRSEVRKVLNGAAGEIMGAWNPSLGIMEHFTALELVDASIAAEGQLGRPEGYSV</sequence>
<dbReference type="PANTHER" id="PTHR12145:SF36">
    <property type="entry name" value="MANNAN ENDO-1,6-ALPHA-MANNOSIDASE DCW1"/>
    <property type="match status" value="1"/>
</dbReference>
<dbReference type="InterPro" id="IPR014480">
    <property type="entry name" value="Mannan-1_6-alpha_mannosidase"/>
</dbReference>
<keyword evidence="9" id="KW-1185">Reference proteome</keyword>
<keyword evidence="5 8" id="KW-0378">Hydrolase</keyword>
<protein>
    <recommendedName>
        <fullName evidence="3">mannan endo-1,6-alpha-mannosidase</fullName>
        <ecNumber evidence="3">3.2.1.101</ecNumber>
    </recommendedName>
</protein>
<dbReference type="GO" id="GO:0016052">
    <property type="term" value="P:carbohydrate catabolic process"/>
    <property type="evidence" value="ECO:0007669"/>
    <property type="project" value="InterPro"/>
</dbReference>
<evidence type="ECO:0000256" key="2">
    <source>
        <dbReference type="ARBA" id="ARBA00009699"/>
    </source>
</evidence>
<comment type="catalytic activity">
    <reaction evidence="1">
        <text>Random hydrolysis of (1-&gt;6)-alpha-D-mannosidic linkages in unbranched (1-&gt;6)-mannans.</text>
        <dbReference type="EC" id="3.2.1.101"/>
    </reaction>
</comment>
<comment type="caution">
    <text evidence="8">The sequence shown here is derived from an EMBL/GenBank/DDBJ whole genome shotgun (WGS) entry which is preliminary data.</text>
</comment>
<dbReference type="OrthoDB" id="4187847at2759"/>
<keyword evidence="7" id="KW-0326">Glycosidase</keyword>
<evidence type="ECO:0000256" key="1">
    <source>
        <dbReference type="ARBA" id="ARBA00001452"/>
    </source>
</evidence>
<dbReference type="GO" id="GO:0008496">
    <property type="term" value="F:mannan endo-1,6-alpha-mannosidase activity"/>
    <property type="evidence" value="ECO:0007669"/>
    <property type="project" value="UniProtKB-EC"/>
</dbReference>
<evidence type="ECO:0000313" key="8">
    <source>
        <dbReference type="EMBL" id="KAH7120927.1"/>
    </source>
</evidence>
<organism evidence="8 9">
    <name type="scientific">Dendryphion nanum</name>
    <dbReference type="NCBI Taxonomy" id="256645"/>
    <lineage>
        <taxon>Eukaryota</taxon>
        <taxon>Fungi</taxon>
        <taxon>Dikarya</taxon>
        <taxon>Ascomycota</taxon>
        <taxon>Pezizomycotina</taxon>
        <taxon>Dothideomycetes</taxon>
        <taxon>Pleosporomycetidae</taxon>
        <taxon>Pleosporales</taxon>
        <taxon>Torulaceae</taxon>
        <taxon>Dendryphion</taxon>
    </lineage>
</organism>
<evidence type="ECO:0000256" key="7">
    <source>
        <dbReference type="ARBA" id="ARBA00023295"/>
    </source>
</evidence>
<accession>A0A9P9DL21</accession>
<gene>
    <name evidence="8" type="ORF">B0J11DRAFT_559976</name>
</gene>
<evidence type="ECO:0000313" key="9">
    <source>
        <dbReference type="Proteomes" id="UP000700596"/>
    </source>
</evidence>
<dbReference type="Pfam" id="PF03663">
    <property type="entry name" value="Glyco_hydro_76"/>
    <property type="match status" value="1"/>
</dbReference>
<dbReference type="Proteomes" id="UP000700596">
    <property type="component" value="Unassembled WGS sequence"/>
</dbReference>